<gene>
    <name evidence="1" type="ORF">GLAREA_08555</name>
</gene>
<reference evidence="1 2" key="1">
    <citation type="journal article" date="2013" name="BMC Genomics">
        <title>Genomics-driven discovery of the pneumocandin biosynthetic gene cluster in the fungus Glarea lozoyensis.</title>
        <authorList>
            <person name="Chen L."/>
            <person name="Yue Q."/>
            <person name="Zhang X."/>
            <person name="Xiang M."/>
            <person name="Wang C."/>
            <person name="Li S."/>
            <person name="Che Y."/>
            <person name="Ortiz-Lopez F.J."/>
            <person name="Bills G.F."/>
            <person name="Liu X."/>
            <person name="An Z."/>
        </authorList>
    </citation>
    <scope>NUCLEOTIDE SEQUENCE [LARGE SCALE GENOMIC DNA]</scope>
    <source>
        <strain evidence="2">ATCC 20868 / MF5171</strain>
    </source>
</reference>
<dbReference type="AlphaFoldDB" id="S3CDV4"/>
<dbReference type="EMBL" id="KE145373">
    <property type="protein sequence ID" value="EPE24702.1"/>
    <property type="molecule type" value="Genomic_DNA"/>
</dbReference>
<accession>S3CDV4</accession>
<name>S3CDV4_GLAL2</name>
<dbReference type="GeneID" id="19467603"/>
<dbReference type="OrthoDB" id="2129688at2759"/>
<dbReference type="Proteomes" id="UP000016922">
    <property type="component" value="Unassembled WGS sequence"/>
</dbReference>
<evidence type="ECO:0000313" key="2">
    <source>
        <dbReference type="Proteomes" id="UP000016922"/>
    </source>
</evidence>
<dbReference type="RefSeq" id="XP_008088790.1">
    <property type="nucleotide sequence ID" value="XM_008090599.1"/>
</dbReference>
<dbReference type="HOGENOM" id="CLU_071338_0_0_1"/>
<proteinExistence type="predicted"/>
<evidence type="ECO:0008006" key="3">
    <source>
        <dbReference type="Google" id="ProtNLM"/>
    </source>
</evidence>
<protein>
    <recommendedName>
        <fullName evidence="3">BTB domain-containing protein</fullName>
    </recommendedName>
</protein>
<organism evidence="1 2">
    <name type="scientific">Glarea lozoyensis (strain ATCC 20868 / MF5171)</name>
    <dbReference type="NCBI Taxonomy" id="1116229"/>
    <lineage>
        <taxon>Eukaryota</taxon>
        <taxon>Fungi</taxon>
        <taxon>Dikarya</taxon>
        <taxon>Ascomycota</taxon>
        <taxon>Pezizomycotina</taxon>
        <taxon>Leotiomycetes</taxon>
        <taxon>Helotiales</taxon>
        <taxon>Helotiaceae</taxon>
        <taxon>Glarea</taxon>
    </lineage>
</organism>
<evidence type="ECO:0000313" key="1">
    <source>
        <dbReference type="EMBL" id="EPE24702.1"/>
    </source>
</evidence>
<sequence>MNILPSIKPDPGNKVPSQCFAQASHGFRYTAKGNSSDNTQARYPTSLTPVPFSRPKGGYLASLPPDTEISVFTTIFYAHSATLKKHSRLFKERIENADQRNIIIADNSGIKYKFYSILKEGGVGRDGTGWGLRLSGCKITQHESNNYQQRDHHKRYYTLLMDALHDRPLFIDSVPTLNYLVNLAHDYGALPRVSKAVSASSLFDEVQFHAEIPNRPLYLDLDDPVLHAVADKAYRKIVRKVDELFQYGSDLEARDPRYRLFERLNAEMKNAAGSIEPGGLKDGSNLCLPVTFRRVLRWYGQGLPEDCRSLLEALFVTNLVLDGSGYISGDPGLFQDTFLCAEVSDGELPWDIHEKDW</sequence>
<keyword evidence="2" id="KW-1185">Reference proteome</keyword>
<dbReference type="KEGG" id="glz:GLAREA_08555"/>